<comment type="caution">
    <text evidence="1">The sequence shown here is derived from an EMBL/GenBank/DDBJ whole genome shotgun (WGS) entry which is preliminary data.</text>
</comment>
<sequence length="147" mass="16865">MKDLADENPTLADKIMAIMASGNDLDEQNKKVEAQALYQQAWDLLPEPKLEWSPLSSWVTGSFFNLHFDNGDFKAAEPWAQKTLDGRESDIDTGPLINLGMVFFELGKPTEAYKYFDEAYGFGKARAFQERPKKYLNFYLDEKKKSH</sequence>
<dbReference type="EMBL" id="QUZU01000011">
    <property type="protein sequence ID" value="TFY89542.1"/>
    <property type="molecule type" value="Genomic_DNA"/>
</dbReference>
<organism evidence="1 2">
    <name type="scientific">Pseudomonas kairouanensis</name>
    <dbReference type="NCBI Taxonomy" id="2293832"/>
    <lineage>
        <taxon>Bacteria</taxon>
        <taxon>Pseudomonadati</taxon>
        <taxon>Pseudomonadota</taxon>
        <taxon>Gammaproteobacteria</taxon>
        <taxon>Pseudomonadales</taxon>
        <taxon>Pseudomonadaceae</taxon>
        <taxon>Pseudomonas</taxon>
    </lineage>
</organism>
<keyword evidence="2" id="KW-1185">Reference proteome</keyword>
<dbReference type="SUPFAM" id="SSF48452">
    <property type="entry name" value="TPR-like"/>
    <property type="match status" value="1"/>
</dbReference>
<evidence type="ECO:0000313" key="2">
    <source>
        <dbReference type="Proteomes" id="UP000297391"/>
    </source>
</evidence>
<dbReference type="RefSeq" id="WP_135289284.1">
    <property type="nucleotide sequence ID" value="NZ_QUZU01000011.1"/>
</dbReference>
<dbReference type="InterPro" id="IPR011990">
    <property type="entry name" value="TPR-like_helical_dom_sf"/>
</dbReference>
<dbReference type="Gene3D" id="1.25.40.10">
    <property type="entry name" value="Tetratricopeptide repeat domain"/>
    <property type="match status" value="1"/>
</dbReference>
<reference evidence="1 2" key="1">
    <citation type="journal article" date="2019" name="Syst. Appl. Microbiol.">
        <title>New species of pathogenic Pseudomonas isolated from citrus in Tunisia: Proposal of Pseudomonas kairouanensis sp. nov. and Pseudomonas nabeulensis sp. nov.</title>
        <authorList>
            <person name="Oueslati M."/>
            <person name="Mulet M."/>
            <person name="Gomila M."/>
            <person name="Berge O."/>
            <person name="Hajlaoui M.R."/>
            <person name="Lalucat J."/>
            <person name="Sadfi-Zouaoui N."/>
            <person name="Garcia-Valdes E."/>
        </authorList>
    </citation>
    <scope>NUCLEOTIDE SEQUENCE [LARGE SCALE GENOMIC DNA]</scope>
    <source>
        <strain evidence="1 2">KC12</strain>
    </source>
</reference>
<name>A0A4Z0ARX7_9PSED</name>
<dbReference type="AlphaFoldDB" id="A0A4Z0ARX7"/>
<evidence type="ECO:0008006" key="3">
    <source>
        <dbReference type="Google" id="ProtNLM"/>
    </source>
</evidence>
<evidence type="ECO:0000313" key="1">
    <source>
        <dbReference type="EMBL" id="TFY89542.1"/>
    </source>
</evidence>
<protein>
    <recommendedName>
        <fullName evidence="3">Tetratricopeptide repeat protein</fullName>
    </recommendedName>
</protein>
<proteinExistence type="predicted"/>
<dbReference type="Proteomes" id="UP000297391">
    <property type="component" value="Unassembled WGS sequence"/>
</dbReference>
<dbReference type="OrthoDB" id="1551390at2"/>
<gene>
    <name evidence="1" type="ORF">DYL59_11455</name>
</gene>
<accession>A0A4Z0ARX7</accession>